<evidence type="ECO:0000256" key="1">
    <source>
        <dbReference type="ARBA" id="ARBA00022857"/>
    </source>
</evidence>
<evidence type="ECO:0000313" key="5">
    <source>
        <dbReference type="Proteomes" id="UP000242188"/>
    </source>
</evidence>
<dbReference type="PANTHER" id="PTHR43544:SF7">
    <property type="entry name" value="NADB-LER2"/>
    <property type="match status" value="1"/>
</dbReference>
<gene>
    <name evidence="4" type="ORF">KP79_PYT16376</name>
</gene>
<dbReference type="PRINTS" id="PR00080">
    <property type="entry name" value="SDRFAMILY"/>
</dbReference>
<dbReference type="CDD" id="cd05325">
    <property type="entry name" value="carb_red_sniffer_like_SDR_c"/>
    <property type="match status" value="1"/>
</dbReference>
<dbReference type="OrthoDB" id="5296at2759"/>
<dbReference type="Pfam" id="PF00106">
    <property type="entry name" value="adh_short"/>
    <property type="match status" value="1"/>
</dbReference>
<dbReference type="SUPFAM" id="SSF51735">
    <property type="entry name" value="NAD(P)-binding Rossmann-fold domains"/>
    <property type="match status" value="1"/>
</dbReference>
<keyword evidence="1" id="KW-0521">NADP</keyword>
<name>A0A210PYN6_MIZYE</name>
<evidence type="ECO:0000313" key="4">
    <source>
        <dbReference type="EMBL" id="OWF41595.1"/>
    </source>
</evidence>
<comment type="similarity">
    <text evidence="3">Belongs to the short-chain dehydrogenases/reductases (SDR) family.</text>
</comment>
<dbReference type="Proteomes" id="UP000242188">
    <property type="component" value="Unassembled WGS sequence"/>
</dbReference>
<dbReference type="EMBL" id="NEDP02005380">
    <property type="protein sequence ID" value="OWF41595.1"/>
    <property type="molecule type" value="Genomic_DNA"/>
</dbReference>
<reference evidence="4 5" key="1">
    <citation type="journal article" date="2017" name="Nat. Ecol. Evol.">
        <title>Scallop genome provides insights into evolution of bilaterian karyotype and development.</title>
        <authorList>
            <person name="Wang S."/>
            <person name="Zhang J."/>
            <person name="Jiao W."/>
            <person name="Li J."/>
            <person name="Xun X."/>
            <person name="Sun Y."/>
            <person name="Guo X."/>
            <person name="Huan P."/>
            <person name="Dong B."/>
            <person name="Zhang L."/>
            <person name="Hu X."/>
            <person name="Sun X."/>
            <person name="Wang J."/>
            <person name="Zhao C."/>
            <person name="Wang Y."/>
            <person name="Wang D."/>
            <person name="Huang X."/>
            <person name="Wang R."/>
            <person name="Lv J."/>
            <person name="Li Y."/>
            <person name="Zhang Z."/>
            <person name="Liu B."/>
            <person name="Lu W."/>
            <person name="Hui Y."/>
            <person name="Liang J."/>
            <person name="Zhou Z."/>
            <person name="Hou R."/>
            <person name="Li X."/>
            <person name="Liu Y."/>
            <person name="Li H."/>
            <person name="Ning X."/>
            <person name="Lin Y."/>
            <person name="Zhao L."/>
            <person name="Xing Q."/>
            <person name="Dou J."/>
            <person name="Li Y."/>
            <person name="Mao J."/>
            <person name="Guo H."/>
            <person name="Dou H."/>
            <person name="Li T."/>
            <person name="Mu C."/>
            <person name="Jiang W."/>
            <person name="Fu Q."/>
            <person name="Fu X."/>
            <person name="Miao Y."/>
            <person name="Liu J."/>
            <person name="Yu Q."/>
            <person name="Li R."/>
            <person name="Liao H."/>
            <person name="Li X."/>
            <person name="Kong Y."/>
            <person name="Jiang Z."/>
            <person name="Chourrout D."/>
            <person name="Li R."/>
            <person name="Bao Z."/>
        </authorList>
    </citation>
    <scope>NUCLEOTIDE SEQUENCE [LARGE SCALE GENOMIC DNA]</scope>
    <source>
        <strain evidence="4 5">PY_sf001</strain>
    </source>
</reference>
<protein>
    <submittedName>
        <fullName evidence="4">Oxidoreductase</fullName>
    </submittedName>
</protein>
<comment type="caution">
    <text evidence="4">The sequence shown here is derived from an EMBL/GenBank/DDBJ whole genome shotgun (WGS) entry which is preliminary data.</text>
</comment>
<accession>A0A210PYN6</accession>
<dbReference type="GO" id="GO:0016491">
    <property type="term" value="F:oxidoreductase activity"/>
    <property type="evidence" value="ECO:0007669"/>
    <property type="project" value="UniProtKB-KW"/>
</dbReference>
<organism evidence="4 5">
    <name type="scientific">Mizuhopecten yessoensis</name>
    <name type="common">Japanese scallop</name>
    <name type="synonym">Patinopecten yessoensis</name>
    <dbReference type="NCBI Taxonomy" id="6573"/>
    <lineage>
        <taxon>Eukaryota</taxon>
        <taxon>Metazoa</taxon>
        <taxon>Spiralia</taxon>
        <taxon>Lophotrochozoa</taxon>
        <taxon>Mollusca</taxon>
        <taxon>Bivalvia</taxon>
        <taxon>Autobranchia</taxon>
        <taxon>Pteriomorphia</taxon>
        <taxon>Pectinida</taxon>
        <taxon>Pectinoidea</taxon>
        <taxon>Pectinidae</taxon>
        <taxon>Mizuhopecten</taxon>
    </lineage>
</organism>
<dbReference type="InterPro" id="IPR002347">
    <property type="entry name" value="SDR_fam"/>
</dbReference>
<dbReference type="AlphaFoldDB" id="A0A210PYN6"/>
<keyword evidence="2" id="KW-0560">Oxidoreductase</keyword>
<keyword evidence="5" id="KW-1185">Reference proteome</keyword>
<dbReference type="InterPro" id="IPR051468">
    <property type="entry name" value="Fungal_SecMetab_SDRs"/>
</dbReference>
<evidence type="ECO:0000256" key="2">
    <source>
        <dbReference type="ARBA" id="ARBA00023002"/>
    </source>
</evidence>
<dbReference type="InterPro" id="IPR036291">
    <property type="entry name" value="NAD(P)-bd_dom_sf"/>
</dbReference>
<evidence type="ECO:0000256" key="3">
    <source>
        <dbReference type="RuleBase" id="RU000363"/>
    </source>
</evidence>
<proteinExistence type="inferred from homology"/>
<dbReference type="PRINTS" id="PR00081">
    <property type="entry name" value="GDHRDH"/>
</dbReference>
<sequence length="252" mass="27006">MNSPPKTVLVTGSNRGLGLEFVRQLASLPSSPSCIIATCRKPDNAVALKKIATKNPSIHILQLDVTDRENVGRVKEQVGLILQGRGLNLLLNNAGVGPGGDLYDVTEDIMMQTFKTNVVAPLLVTQALLPFLKTAAKTTEGVGLSWRKSAVVNISSRLASIETNDEYLLGRYPYKTSKAALNMVSKNLSVDLREDGVLAVSLSPGSVRTDMGVASAPLLPHQSVEMMLHVLAGLNDQDSGTFLNFTGDLIPW</sequence>
<dbReference type="PANTHER" id="PTHR43544">
    <property type="entry name" value="SHORT-CHAIN DEHYDROGENASE/REDUCTASE"/>
    <property type="match status" value="1"/>
</dbReference>
<dbReference type="GO" id="GO:0005737">
    <property type="term" value="C:cytoplasm"/>
    <property type="evidence" value="ECO:0007669"/>
    <property type="project" value="TreeGrafter"/>
</dbReference>
<dbReference type="Gene3D" id="3.40.50.720">
    <property type="entry name" value="NAD(P)-binding Rossmann-like Domain"/>
    <property type="match status" value="1"/>
</dbReference>